<organism evidence="2 3">
    <name type="scientific">Metallosphaera tengchongensis</name>
    <dbReference type="NCBI Taxonomy" id="1532350"/>
    <lineage>
        <taxon>Archaea</taxon>
        <taxon>Thermoproteota</taxon>
        <taxon>Thermoprotei</taxon>
        <taxon>Sulfolobales</taxon>
        <taxon>Sulfolobaceae</taxon>
        <taxon>Metallosphaera</taxon>
    </lineage>
</organism>
<keyword evidence="1" id="KW-0812">Transmembrane</keyword>
<dbReference type="GeneID" id="55640282"/>
<keyword evidence="1" id="KW-1133">Transmembrane helix</keyword>
<dbReference type="AlphaFoldDB" id="A0A6N0NQ39"/>
<reference evidence="2 3" key="1">
    <citation type="submission" date="2020-02" db="EMBL/GenBank/DDBJ databases">
        <title>Comparative genome analysis reveals the metabolism and evolution of the thermophilic archaeal genus Metallosphaera.</title>
        <authorList>
            <person name="Jiang C."/>
        </authorList>
    </citation>
    <scope>NUCLEOTIDE SEQUENCE [LARGE SCALE GENOMIC DNA]</scope>
    <source>
        <strain evidence="2 3">Ric-A</strain>
    </source>
</reference>
<feature type="transmembrane region" description="Helical" evidence="1">
    <location>
        <begin position="150"/>
        <end position="170"/>
    </location>
</feature>
<evidence type="ECO:0000313" key="2">
    <source>
        <dbReference type="EMBL" id="QKQ98993.1"/>
    </source>
</evidence>
<feature type="transmembrane region" description="Helical" evidence="1">
    <location>
        <begin position="229"/>
        <end position="251"/>
    </location>
</feature>
<dbReference type="RefSeq" id="WP_174628451.1">
    <property type="nucleotide sequence ID" value="NZ_CP049074.1"/>
</dbReference>
<keyword evidence="1" id="KW-0472">Membrane</keyword>
<feature type="transmembrane region" description="Helical" evidence="1">
    <location>
        <begin position="191"/>
        <end position="223"/>
    </location>
</feature>
<evidence type="ECO:0000313" key="3">
    <source>
        <dbReference type="Proteomes" id="UP000509301"/>
    </source>
</evidence>
<feature type="transmembrane region" description="Helical" evidence="1">
    <location>
        <begin position="12"/>
        <end position="31"/>
    </location>
</feature>
<sequence>MEKHERKSADLPRFLLIALLLSLSLISYFYALEKVGLIPLSIISSLTFWIGVGLSVPKSFWRLTFFKVKKGHAYFLSSMLYLSFHILLYGIFFNIVLAAGLGQSLEFFPYLSSGFGVSIPPKPLLFPYWVSTSPGVWFFIGPFESDTTPYTLFLGFILALLIGANVESLLRLRKVIKAYKRTLLPASMIPTVAIVSGASCCLSLPSIIIYVIGVASGTIYSLLGVLASPWFFAFSYFGLPVGSLGILYLNLRDMQGWINRIERSVKDIK</sequence>
<name>A0A6N0NQ39_9CREN</name>
<feature type="transmembrane region" description="Helical" evidence="1">
    <location>
        <begin position="78"/>
        <end position="101"/>
    </location>
</feature>
<feature type="transmembrane region" description="Helical" evidence="1">
    <location>
        <begin position="37"/>
        <end position="57"/>
    </location>
</feature>
<proteinExistence type="predicted"/>
<dbReference type="Proteomes" id="UP000509301">
    <property type="component" value="Chromosome"/>
</dbReference>
<gene>
    <name evidence="2" type="ORF">GWK48_00015</name>
</gene>
<dbReference type="KEGG" id="mten:GWK48_00015"/>
<dbReference type="OrthoDB" id="34768at2157"/>
<protein>
    <submittedName>
        <fullName evidence="2">Uncharacterized protein</fullName>
    </submittedName>
</protein>
<accession>A0A6N0NQ39</accession>
<evidence type="ECO:0000256" key="1">
    <source>
        <dbReference type="SAM" id="Phobius"/>
    </source>
</evidence>
<dbReference type="EMBL" id="CP049074">
    <property type="protein sequence ID" value="QKQ98993.1"/>
    <property type="molecule type" value="Genomic_DNA"/>
</dbReference>
<keyword evidence="3" id="KW-1185">Reference proteome</keyword>